<evidence type="ECO:0000256" key="4">
    <source>
        <dbReference type="SAM" id="Coils"/>
    </source>
</evidence>
<protein>
    <submittedName>
        <fullName evidence="7">Jerky protein-like protein-like</fullName>
    </submittedName>
</protein>
<dbReference type="Gene3D" id="1.10.10.60">
    <property type="entry name" value="Homeodomain-like"/>
    <property type="match status" value="1"/>
</dbReference>
<feature type="region of interest" description="Disordered" evidence="5">
    <location>
        <begin position="105"/>
        <end position="191"/>
    </location>
</feature>
<feature type="compositionally biased region" description="Low complexity" evidence="5">
    <location>
        <begin position="130"/>
        <end position="147"/>
    </location>
</feature>
<dbReference type="SUPFAM" id="SSF46689">
    <property type="entry name" value="Homeodomain-like"/>
    <property type="match status" value="1"/>
</dbReference>
<keyword evidence="8" id="KW-1185">Reference proteome</keyword>
<dbReference type="PROSITE" id="PS51253">
    <property type="entry name" value="HTH_CENPB"/>
    <property type="match status" value="1"/>
</dbReference>
<feature type="region of interest" description="Disordered" evidence="5">
    <location>
        <begin position="318"/>
        <end position="345"/>
    </location>
</feature>
<evidence type="ECO:0000256" key="5">
    <source>
        <dbReference type="SAM" id="MobiDB-lite"/>
    </source>
</evidence>
<dbReference type="InterPro" id="IPR009057">
    <property type="entry name" value="Homeodomain-like_sf"/>
</dbReference>
<reference evidence="7 8" key="1">
    <citation type="journal article" date="2024" name="IMA Fungus">
        <title>Apiospora arundinis, a panoply of carbohydrate-active enzymes and secondary metabolites.</title>
        <authorList>
            <person name="Sorensen T."/>
            <person name="Petersen C."/>
            <person name="Muurmann A.T."/>
            <person name="Christiansen J.V."/>
            <person name="Brundto M.L."/>
            <person name="Overgaard C.K."/>
            <person name="Boysen A.T."/>
            <person name="Wollenberg R.D."/>
            <person name="Larsen T.O."/>
            <person name="Sorensen J.L."/>
            <person name="Nielsen K.L."/>
            <person name="Sondergaard T.E."/>
        </authorList>
    </citation>
    <scope>NUCLEOTIDE SEQUENCE [LARGE SCALE GENOMIC DNA]</scope>
    <source>
        <strain evidence="7 8">AAU 773</strain>
    </source>
</reference>
<feature type="compositionally biased region" description="Low complexity" evidence="5">
    <location>
        <begin position="329"/>
        <end position="338"/>
    </location>
</feature>
<dbReference type="Pfam" id="PF03221">
    <property type="entry name" value="HTH_Tnp_Tc5"/>
    <property type="match status" value="1"/>
</dbReference>
<evidence type="ECO:0000256" key="2">
    <source>
        <dbReference type="ARBA" id="ARBA00023125"/>
    </source>
</evidence>
<dbReference type="InterPro" id="IPR050863">
    <property type="entry name" value="CenT-Element_Derived"/>
</dbReference>
<sequence>MPVVVIPSEVDVLPQSGRNYVGSSPRPLPESVIHRREDPPETATLFENYSQRRVLKATYEEKKKDRFAKEAEALQEEKDRIAQELRKVDTKYNALQAELAVVEVDAPRPTNNQPGATRTGRVSRPPRRYSSIPATTSPTRPSPDSSTKNTRAAARGLSSQPGRRTVTDNTPPNNGAKRVRQRYEEDPGAVSGYVQKKRKTAAATEEPYIVDFADVFQDGFALHKHMIIQYPPESDRWYLLRCDDHGLHFNQNPLHGAARHMRAAEHRGPRSHLDINTLKDADSWSLAIQTMGLRVSNCNATKAQQNNTAFTQALDAGYKPIKPDSNKKPAPSQIISQPQPAPREQEVVGDAFRLRTEAEWSEENDGELITNPAEGKPYLGTKGTEDDVAAAIQDVRNGKPIRRAAKDWGVPKTTLIDRLSGRESSREAAISQQRLSPVHEKHLTDWVLTQEALGLAPTHAQIKELAERVLALKGDHTPLGKNWVAAFFRRNPILRTKRQRRIDSQRINGASTEVIRSWFPKLRIPAIQAIKPENRYNMDEHGIMEGQGGNGLVVGSAAIRAIHQKQPGSRAWTSILECISATGRAIPPLVIYKGKTIQQQWFPSDLRQFKEWHFAATKKGWTEDSIAVEWLEKVFLPYTDTTEPQ</sequence>
<dbReference type="Pfam" id="PF03184">
    <property type="entry name" value="DDE_1"/>
    <property type="match status" value="1"/>
</dbReference>
<dbReference type="InterPro" id="IPR007889">
    <property type="entry name" value="HTH_Psq"/>
</dbReference>
<proteinExistence type="predicted"/>
<dbReference type="SMART" id="SM00674">
    <property type="entry name" value="CENPB"/>
    <property type="match status" value="1"/>
</dbReference>
<feature type="coiled-coil region" evidence="4">
    <location>
        <begin position="57"/>
        <end position="98"/>
    </location>
</feature>
<keyword evidence="2" id="KW-0238">DNA-binding</keyword>
<keyword evidence="4" id="KW-0175">Coiled coil</keyword>
<name>A0ABR2J4A0_9PEZI</name>
<dbReference type="Proteomes" id="UP001390339">
    <property type="component" value="Unassembled WGS sequence"/>
</dbReference>
<feature type="domain" description="HTH CENPB-type" evidence="6">
    <location>
        <begin position="427"/>
        <end position="497"/>
    </location>
</feature>
<dbReference type="Pfam" id="PF05225">
    <property type="entry name" value="HTH_psq"/>
    <property type="match status" value="1"/>
</dbReference>
<dbReference type="PANTHER" id="PTHR19303">
    <property type="entry name" value="TRANSPOSON"/>
    <property type="match status" value="1"/>
</dbReference>
<comment type="subcellular location">
    <subcellularLocation>
        <location evidence="1">Nucleus</location>
    </subcellularLocation>
</comment>
<evidence type="ECO:0000259" key="6">
    <source>
        <dbReference type="PROSITE" id="PS51253"/>
    </source>
</evidence>
<gene>
    <name evidence="7" type="ORF">PGQ11_002974</name>
</gene>
<evidence type="ECO:0000313" key="8">
    <source>
        <dbReference type="Proteomes" id="UP001390339"/>
    </source>
</evidence>
<feature type="region of interest" description="Disordered" evidence="5">
    <location>
        <begin position="17"/>
        <end position="39"/>
    </location>
</feature>
<comment type="caution">
    <text evidence="7">The sequence shown here is derived from an EMBL/GenBank/DDBJ whole genome shotgun (WGS) entry which is preliminary data.</text>
</comment>
<evidence type="ECO:0000313" key="7">
    <source>
        <dbReference type="EMBL" id="KAK8872460.1"/>
    </source>
</evidence>
<dbReference type="InterPro" id="IPR004875">
    <property type="entry name" value="DDE_SF_endonuclease_dom"/>
</dbReference>
<evidence type="ECO:0000256" key="1">
    <source>
        <dbReference type="ARBA" id="ARBA00004123"/>
    </source>
</evidence>
<feature type="compositionally biased region" description="Polar residues" evidence="5">
    <location>
        <begin position="157"/>
        <end position="173"/>
    </location>
</feature>
<dbReference type="PANTHER" id="PTHR19303:SF74">
    <property type="entry name" value="POGO TRANSPOSABLE ELEMENT WITH KRAB DOMAIN"/>
    <property type="match status" value="1"/>
</dbReference>
<keyword evidence="3" id="KW-0539">Nucleus</keyword>
<dbReference type="InterPro" id="IPR006600">
    <property type="entry name" value="HTH_CenpB_DNA-bd_dom"/>
</dbReference>
<evidence type="ECO:0000256" key="3">
    <source>
        <dbReference type="ARBA" id="ARBA00023242"/>
    </source>
</evidence>
<dbReference type="EMBL" id="JAPCWZ010000003">
    <property type="protein sequence ID" value="KAK8872460.1"/>
    <property type="molecule type" value="Genomic_DNA"/>
</dbReference>
<organism evidence="7 8">
    <name type="scientific">Apiospora arundinis</name>
    <dbReference type="NCBI Taxonomy" id="335852"/>
    <lineage>
        <taxon>Eukaryota</taxon>
        <taxon>Fungi</taxon>
        <taxon>Dikarya</taxon>
        <taxon>Ascomycota</taxon>
        <taxon>Pezizomycotina</taxon>
        <taxon>Sordariomycetes</taxon>
        <taxon>Xylariomycetidae</taxon>
        <taxon>Amphisphaeriales</taxon>
        <taxon>Apiosporaceae</taxon>
        <taxon>Apiospora</taxon>
    </lineage>
</organism>
<accession>A0ABR2J4A0</accession>